<feature type="region of interest" description="Disordered" evidence="1">
    <location>
        <begin position="74"/>
        <end position="195"/>
    </location>
</feature>
<protein>
    <submittedName>
        <fullName evidence="2">Uncharacterized protein</fullName>
    </submittedName>
</protein>
<feature type="region of interest" description="Disordered" evidence="1">
    <location>
        <begin position="1"/>
        <end position="55"/>
    </location>
</feature>
<accession>A0A1A6HKW7</accession>
<sequence length="309" mass="34141">MPKNKSHRSDAVVTRWGRLGGEEEEIAPQVSEEAKNTRNPSGGLSYSSRMQQGPSEVSGFTLFIKIHWEASMEPAPQQVSISEKPGNLNNFEHPECKALELGEGVNSLQASETPETGQQPSPTPTPSPTIPCGTSDHWSNTPPPGPIGEKSNHRSQKPHLDQLEEEREVRNSLERRRVTNDDKEYSPGRGATAELGVQKGDTLELFEAVTDGRKTMPSSPAVPYVQQLPCGFAVFLPQLIAEQISAAECQPYENCIIDVSHSMRNSKHGDLCWSLLRKELKYFQKHSLFNGRPTRVSPTPCESELSGMK</sequence>
<evidence type="ECO:0000256" key="1">
    <source>
        <dbReference type="SAM" id="MobiDB-lite"/>
    </source>
</evidence>
<reference evidence="2 3" key="1">
    <citation type="submission" date="2016-06" db="EMBL/GenBank/DDBJ databases">
        <title>The Draft Genome Sequence and Annotation of the Desert Woodrat Neotoma lepida.</title>
        <authorList>
            <person name="Campbell M."/>
            <person name="Oakeson K.F."/>
            <person name="Yandell M."/>
            <person name="Halpert J.R."/>
            <person name="Dearing D."/>
        </authorList>
    </citation>
    <scope>NUCLEOTIDE SEQUENCE [LARGE SCALE GENOMIC DNA]</scope>
    <source>
        <strain evidence="2">417</strain>
        <tissue evidence="2">Liver</tissue>
    </source>
</reference>
<name>A0A1A6HKW7_NEOLE</name>
<evidence type="ECO:0000313" key="3">
    <source>
        <dbReference type="Proteomes" id="UP000092124"/>
    </source>
</evidence>
<dbReference type="AlphaFoldDB" id="A0A1A6HKW7"/>
<dbReference type="EMBL" id="LZPO01027450">
    <property type="protein sequence ID" value="OBS78322.1"/>
    <property type="molecule type" value="Genomic_DNA"/>
</dbReference>
<keyword evidence="3" id="KW-1185">Reference proteome</keyword>
<proteinExistence type="predicted"/>
<feature type="compositionally biased region" description="Basic and acidic residues" evidence="1">
    <location>
        <begin position="158"/>
        <end position="186"/>
    </location>
</feature>
<dbReference type="Proteomes" id="UP000092124">
    <property type="component" value="Unassembled WGS sequence"/>
</dbReference>
<organism evidence="2 3">
    <name type="scientific">Neotoma lepida</name>
    <name type="common">Desert woodrat</name>
    <dbReference type="NCBI Taxonomy" id="56216"/>
    <lineage>
        <taxon>Eukaryota</taxon>
        <taxon>Metazoa</taxon>
        <taxon>Chordata</taxon>
        <taxon>Craniata</taxon>
        <taxon>Vertebrata</taxon>
        <taxon>Euteleostomi</taxon>
        <taxon>Mammalia</taxon>
        <taxon>Eutheria</taxon>
        <taxon>Euarchontoglires</taxon>
        <taxon>Glires</taxon>
        <taxon>Rodentia</taxon>
        <taxon>Myomorpha</taxon>
        <taxon>Muroidea</taxon>
        <taxon>Cricetidae</taxon>
        <taxon>Neotominae</taxon>
        <taxon>Neotoma</taxon>
    </lineage>
</organism>
<feature type="compositionally biased region" description="Polar residues" evidence="1">
    <location>
        <begin position="37"/>
        <end position="55"/>
    </location>
</feature>
<evidence type="ECO:0000313" key="2">
    <source>
        <dbReference type="EMBL" id="OBS78322.1"/>
    </source>
</evidence>
<gene>
    <name evidence="2" type="ORF">A6R68_19289</name>
</gene>
<comment type="caution">
    <text evidence="2">The sequence shown here is derived from an EMBL/GenBank/DDBJ whole genome shotgun (WGS) entry which is preliminary data.</text>
</comment>